<reference evidence="1 2" key="1">
    <citation type="submission" date="2020-08" db="EMBL/GenBank/DDBJ databases">
        <title>Description of novel Flavobacterium F-380 isolate.</title>
        <authorList>
            <person name="Saticioglu I.B."/>
            <person name="Duman M."/>
            <person name="Altun S."/>
        </authorList>
    </citation>
    <scope>NUCLEOTIDE SEQUENCE [LARGE SCALE GENOMIC DNA]</scope>
    <source>
        <strain evidence="1 2">F-380</strain>
    </source>
</reference>
<dbReference type="Pfam" id="PF13715">
    <property type="entry name" value="CarbopepD_reg_2"/>
    <property type="match status" value="1"/>
</dbReference>
<dbReference type="InterPro" id="IPR008969">
    <property type="entry name" value="CarboxyPept-like_regulatory"/>
</dbReference>
<protein>
    <submittedName>
        <fullName evidence="1">Carboxypeptidase-like regulatory domain-containing protein</fullName>
    </submittedName>
</protein>
<keyword evidence="2" id="KW-1185">Reference proteome</keyword>
<proteinExistence type="predicted"/>
<dbReference type="SUPFAM" id="SSF49464">
    <property type="entry name" value="Carboxypeptidase regulatory domain-like"/>
    <property type="match status" value="1"/>
</dbReference>
<accession>A0ABR7J9D1</accession>
<evidence type="ECO:0000313" key="2">
    <source>
        <dbReference type="Proteomes" id="UP000629963"/>
    </source>
</evidence>
<dbReference type="Proteomes" id="UP000629963">
    <property type="component" value="Unassembled WGS sequence"/>
</dbReference>
<gene>
    <name evidence="1" type="ORF">H8R23_12015</name>
</gene>
<comment type="caution">
    <text evidence="1">The sequence shown here is derived from an EMBL/GenBank/DDBJ whole genome shotgun (WGS) entry which is preliminary data.</text>
</comment>
<name>A0ABR7J9D1_9FLAO</name>
<dbReference type="EMBL" id="JACRUJ010000004">
    <property type="protein sequence ID" value="MBC5842134.1"/>
    <property type="molecule type" value="Genomic_DNA"/>
</dbReference>
<evidence type="ECO:0000313" key="1">
    <source>
        <dbReference type="EMBL" id="MBC5842134.1"/>
    </source>
</evidence>
<organism evidence="1 2">
    <name type="scientific">Flavobacterium kayseriense</name>
    <dbReference type="NCBI Taxonomy" id="2764714"/>
    <lineage>
        <taxon>Bacteria</taxon>
        <taxon>Pseudomonadati</taxon>
        <taxon>Bacteroidota</taxon>
        <taxon>Flavobacteriia</taxon>
        <taxon>Flavobacteriales</taxon>
        <taxon>Flavobacteriaceae</taxon>
        <taxon>Flavobacterium</taxon>
    </lineage>
</organism>
<dbReference type="RefSeq" id="WP_187010633.1">
    <property type="nucleotide sequence ID" value="NZ_JACRUI010000004.1"/>
</dbReference>
<sequence length="234" mass="27013">MFYTIKIPKPCNEKWDEMTSSQKGKFCSKCKKEVINFQFYSDQHLLDNIKKSDNICGRFLPHQINKELQPTGQNIFNRIALFFTITFIFLAKPSFSQNKKDKIEIVENSINNSKLKNIKNDYVEINGKVVEKSMAENSKSYPLPGVSIIQLGTENNVNSDINGNFKIKIPSKYFNRKITLAFSYIGMERKEIEVTNTTKELKVEMSAAEQLMGEVIIVKRKKKTIFRSVGNLFK</sequence>